<sequence length="174" mass="19574">MDTRYLTVLRHAKAKQSSVSGGDIDRPLAKSGFNQLRRVCRVLETVKEKPDWIVSSPALRTRQTAEKVAELLGYKRNFGWNDRIYAAAPYTLLNIIQETHDSAYHILLIGHNPGVAHLVSGLCAGTDGRMNLRFPTAGLAHFEVDVARWRQLHWGSGELRFLVAPRFLRGLKKG</sequence>
<name>A0A6B0YPH6_9CHLR</name>
<dbReference type="PANTHER" id="PTHR47623:SF1">
    <property type="entry name" value="OS09G0287300 PROTEIN"/>
    <property type="match status" value="1"/>
</dbReference>
<proteinExistence type="predicted"/>
<protein>
    <submittedName>
        <fullName evidence="1">Histidine phosphatase family protein</fullName>
    </submittedName>
</protein>
<reference evidence="1" key="1">
    <citation type="submission" date="2019-09" db="EMBL/GenBank/DDBJ databases">
        <title>Characterisation of the sponge microbiome using genome-centric metagenomics.</title>
        <authorList>
            <person name="Engelberts J.P."/>
            <person name="Robbins S.J."/>
            <person name="De Goeij J.M."/>
            <person name="Aranda M."/>
            <person name="Bell S.C."/>
            <person name="Webster N.S."/>
        </authorList>
    </citation>
    <scope>NUCLEOTIDE SEQUENCE</scope>
    <source>
        <strain evidence="1">SB0664_bin_27</strain>
    </source>
</reference>
<evidence type="ECO:0000313" key="1">
    <source>
        <dbReference type="EMBL" id="MXY92061.1"/>
    </source>
</evidence>
<dbReference type="CDD" id="cd07067">
    <property type="entry name" value="HP_PGM_like"/>
    <property type="match status" value="1"/>
</dbReference>
<dbReference type="InterPro" id="IPR013078">
    <property type="entry name" value="His_Pase_superF_clade-1"/>
</dbReference>
<dbReference type="Gene3D" id="3.40.50.1240">
    <property type="entry name" value="Phosphoglycerate mutase-like"/>
    <property type="match status" value="1"/>
</dbReference>
<dbReference type="SUPFAM" id="SSF53254">
    <property type="entry name" value="Phosphoglycerate mutase-like"/>
    <property type="match status" value="1"/>
</dbReference>
<accession>A0A6B0YPH6</accession>
<comment type="caution">
    <text evidence="1">The sequence shown here is derived from an EMBL/GenBank/DDBJ whole genome shotgun (WGS) entry which is preliminary data.</text>
</comment>
<dbReference type="EMBL" id="VXRG01000011">
    <property type="protein sequence ID" value="MXY92061.1"/>
    <property type="molecule type" value="Genomic_DNA"/>
</dbReference>
<dbReference type="PANTHER" id="PTHR47623">
    <property type="entry name" value="OS09G0287300 PROTEIN"/>
    <property type="match status" value="1"/>
</dbReference>
<dbReference type="AlphaFoldDB" id="A0A6B0YPH6"/>
<dbReference type="Pfam" id="PF00300">
    <property type="entry name" value="His_Phos_1"/>
    <property type="match status" value="1"/>
</dbReference>
<organism evidence="1">
    <name type="scientific">Caldilineaceae bacterium SB0664_bin_27</name>
    <dbReference type="NCBI Taxonomy" id="2605260"/>
    <lineage>
        <taxon>Bacteria</taxon>
        <taxon>Bacillati</taxon>
        <taxon>Chloroflexota</taxon>
        <taxon>Caldilineae</taxon>
        <taxon>Caldilineales</taxon>
        <taxon>Caldilineaceae</taxon>
    </lineage>
</organism>
<dbReference type="SMART" id="SM00855">
    <property type="entry name" value="PGAM"/>
    <property type="match status" value="1"/>
</dbReference>
<gene>
    <name evidence="1" type="ORF">F4Y42_01285</name>
</gene>
<dbReference type="InterPro" id="IPR029033">
    <property type="entry name" value="His_PPase_superfam"/>
</dbReference>